<dbReference type="Gene3D" id="3.40.50.150">
    <property type="entry name" value="Vaccinia Virus protein VP39"/>
    <property type="match status" value="1"/>
</dbReference>
<gene>
    <name evidence="2" type="ORF">A2368_01210</name>
</gene>
<dbReference type="SUPFAM" id="SSF53335">
    <property type="entry name" value="S-adenosyl-L-methionine-dependent methyltransferases"/>
    <property type="match status" value="1"/>
</dbReference>
<reference evidence="2 3" key="1">
    <citation type="journal article" date="2016" name="Nat. Commun.">
        <title>Thousands of microbial genomes shed light on interconnected biogeochemical processes in an aquifer system.</title>
        <authorList>
            <person name="Anantharaman K."/>
            <person name="Brown C.T."/>
            <person name="Hug L.A."/>
            <person name="Sharon I."/>
            <person name="Castelle C.J."/>
            <person name="Probst A.J."/>
            <person name="Thomas B.C."/>
            <person name="Singh A."/>
            <person name="Wilkins M.J."/>
            <person name="Karaoz U."/>
            <person name="Brodie E.L."/>
            <person name="Williams K.H."/>
            <person name="Hubbard S.S."/>
            <person name="Banfield J.F."/>
        </authorList>
    </citation>
    <scope>NUCLEOTIDE SEQUENCE [LARGE SCALE GENOMIC DNA]</scope>
</reference>
<evidence type="ECO:0000259" key="1">
    <source>
        <dbReference type="Pfam" id="PF08241"/>
    </source>
</evidence>
<dbReference type="GO" id="GO:0008757">
    <property type="term" value="F:S-adenosylmethionine-dependent methyltransferase activity"/>
    <property type="evidence" value="ECO:0007669"/>
    <property type="project" value="InterPro"/>
</dbReference>
<dbReference type="Pfam" id="PF08241">
    <property type="entry name" value="Methyltransf_11"/>
    <property type="match status" value="1"/>
</dbReference>
<protein>
    <recommendedName>
        <fullName evidence="1">Methyltransferase type 11 domain-containing protein</fullName>
    </recommendedName>
</protein>
<feature type="domain" description="Methyltransferase type 11" evidence="1">
    <location>
        <begin position="43"/>
        <end position="134"/>
    </location>
</feature>
<dbReference type="PANTHER" id="PTHR42912:SF93">
    <property type="entry name" value="N6-ADENOSINE-METHYLTRANSFERASE TMT1A"/>
    <property type="match status" value="1"/>
</dbReference>
<accession>A0A1F5FFQ4</accession>
<dbReference type="InterPro" id="IPR013216">
    <property type="entry name" value="Methyltransf_11"/>
</dbReference>
<dbReference type="EMBL" id="MFAM01000047">
    <property type="protein sequence ID" value="OGD78421.1"/>
    <property type="molecule type" value="Genomic_DNA"/>
</dbReference>
<dbReference type="PANTHER" id="PTHR42912">
    <property type="entry name" value="METHYLTRANSFERASE"/>
    <property type="match status" value="1"/>
</dbReference>
<comment type="caution">
    <text evidence="2">The sequence shown here is derived from an EMBL/GenBank/DDBJ whole genome shotgun (WGS) entry which is preliminary data.</text>
</comment>
<evidence type="ECO:0000313" key="2">
    <source>
        <dbReference type="EMBL" id="OGD78421.1"/>
    </source>
</evidence>
<organism evidence="2 3">
    <name type="scientific">Candidatus Collierbacteria bacterium RIFOXYB1_FULL_49_13</name>
    <dbReference type="NCBI Taxonomy" id="1817728"/>
    <lineage>
        <taxon>Bacteria</taxon>
        <taxon>Candidatus Collieribacteriota</taxon>
    </lineage>
</organism>
<dbReference type="Proteomes" id="UP000176682">
    <property type="component" value="Unassembled WGS sequence"/>
</dbReference>
<sequence>MSNQLLHYFNEIERFHWWWAGRRQLIRQLTAGQFSPRRHPSILDIGCGTGETLTFLQTLFPSAKLLGLDTSAIAVKYTQARGHATSLGNALKLPFPKSSFDIVLLLDVIEHIKDDTQVLVEAKRVLKPGGQIIVTAPALPFIWSDHDTHQGHKRRYTRRRMRFLSQQTGLKLTFLSYFNFFISPAIITIRLLGNLKHFKGLVSFDSNLNYSIAYKRLPNTLLTQLFIHEIKALKFLRYPWGISICACFTK</sequence>
<name>A0A1F5FFQ4_9BACT</name>
<proteinExistence type="predicted"/>
<dbReference type="AlphaFoldDB" id="A0A1F5FFQ4"/>
<dbReference type="InterPro" id="IPR050508">
    <property type="entry name" value="Methyltransf_Superfamily"/>
</dbReference>
<evidence type="ECO:0000313" key="3">
    <source>
        <dbReference type="Proteomes" id="UP000176682"/>
    </source>
</evidence>
<dbReference type="InterPro" id="IPR029063">
    <property type="entry name" value="SAM-dependent_MTases_sf"/>
</dbReference>
<dbReference type="CDD" id="cd02440">
    <property type="entry name" value="AdoMet_MTases"/>
    <property type="match status" value="1"/>
</dbReference>